<dbReference type="InterPro" id="IPR000477">
    <property type="entry name" value="RT_dom"/>
</dbReference>
<dbReference type="GO" id="GO:0003824">
    <property type="term" value="F:catalytic activity"/>
    <property type="evidence" value="ECO:0007669"/>
    <property type="project" value="InterPro"/>
</dbReference>
<sequence length="991" mass="115485">MIKETKTKENRTDLALNFGPKLRTRIGQWNVRTMIDPGTLNTVENEMKRYKLEILGISETRWNGSGEFKTQHGNTFIYSGFTDEDSARRRGVGILLSPSSRKGLMDWKPISERIIMVRLRNKVRNITIIQCYAPTEEATEDDKDNFYEQLNEVMRTTKKQDIKIILGDFNAKVGSDNEGVELVMGRHGAGTRNDNGSRLIEFCGMNELVIGGTIFPHKNCHKLTWTSPDGQTQNQIDHILMCKKWRSSLLDTRSKTGADCGSDHNLVIAEVRLKIATIKSFYGQRQKFYDVEKLKEKDTARDFNLELRNRFQTLDRETDETVENRWGKLKKIIKDTSEQKLGYKTKTKKPWISSETNTKIEERRQLKKIRDNAKTRDQKTKANKDYYDRHREVKRSFRNDKRKWAENLAKEAQKAANTGNIKELYNTTKQLANKQFRSKKPIKDKNGNALYNDREQIKRWQEYFKELFEKNSDENLRENETDVPGDARISCDPPTKSEICKAVKEMKNGKSPGIDHIPAEVLKCNPDTTSDILFELFKQIWETEEFPEDWKKGLLIKLPKKGDLSQCQNWRGITLLSIPSKVLMRVILNRIKTVIDTKLRREQHGFRAERSCTDLINTLRIIVEQSTEYQTHLFLTFVDFERAFDSVSREAMWKALKDFGVPRKIINLIKSMYNGYKCQVLHEGQLSDPFNVEIGTRQGCLLSPLIFLLVLDRIMTKVTKIKRGIQWGLMNRLEDIDFADDICLLSQNLNDMKNKIEDLRKESAKAGLKINVKKTKRMDINCRGNEDIMLDGEIIEKVESFQYLGSVVTTNGGADEDVTQRILKARRAFIQLNPIWKSAQLRRRTKLRIFQTNVKSILLYGCQTWKVTKTLTGKLQTFINSCLRRILNIRWPEKITNIELWNRCNEDQVEHVIRDRKYGWIGHTLRRKDTISKEALDWNPQGRRGIGRPRQTWKRTVEREIAEAGKSWGEVKGLAQNRVRWRSFVEALRPP</sequence>
<dbReference type="InterPro" id="IPR043502">
    <property type="entry name" value="DNA/RNA_pol_sf"/>
</dbReference>
<dbReference type="SUPFAM" id="SSF56672">
    <property type="entry name" value="DNA/RNA polymerases"/>
    <property type="match status" value="1"/>
</dbReference>
<dbReference type="Pfam" id="PF00078">
    <property type="entry name" value="RVT_1"/>
    <property type="match status" value="1"/>
</dbReference>
<dbReference type="PANTHER" id="PTHR47027">
    <property type="entry name" value="REVERSE TRANSCRIPTASE DOMAIN-CONTAINING PROTEIN"/>
    <property type="match status" value="1"/>
</dbReference>
<dbReference type="InterPro" id="IPR005135">
    <property type="entry name" value="Endo/exonuclease/phosphatase"/>
</dbReference>
<dbReference type="CDD" id="cd09076">
    <property type="entry name" value="L1-EN"/>
    <property type="match status" value="1"/>
</dbReference>
<accession>A0A8D9EGN2</accession>
<reference evidence="2" key="1">
    <citation type="submission" date="2021-05" db="EMBL/GenBank/DDBJ databases">
        <authorList>
            <person name="Alioto T."/>
            <person name="Alioto T."/>
            <person name="Gomez Garrido J."/>
        </authorList>
    </citation>
    <scope>NUCLEOTIDE SEQUENCE</scope>
</reference>
<dbReference type="Pfam" id="PF14529">
    <property type="entry name" value="Exo_endo_phos_2"/>
    <property type="match status" value="1"/>
</dbReference>
<dbReference type="InterPro" id="IPR043128">
    <property type="entry name" value="Rev_trsase/Diguanyl_cyclase"/>
</dbReference>
<feature type="domain" description="Reverse transcriptase" evidence="1">
    <location>
        <begin position="539"/>
        <end position="808"/>
    </location>
</feature>
<name>A0A8D9EGN2_9HEMI</name>
<protein>
    <submittedName>
        <fullName evidence="2">Craniofacial development protein 2</fullName>
    </submittedName>
</protein>
<evidence type="ECO:0000313" key="2">
    <source>
        <dbReference type="EMBL" id="CAG6752966.1"/>
    </source>
</evidence>
<proteinExistence type="predicted"/>
<dbReference type="Pfam" id="PF20049">
    <property type="entry name" value="DUF6451"/>
    <property type="match status" value="1"/>
</dbReference>
<dbReference type="Gene3D" id="3.60.10.10">
    <property type="entry name" value="Endonuclease/exonuclease/phosphatase"/>
    <property type="match status" value="1"/>
</dbReference>
<dbReference type="PROSITE" id="PS50878">
    <property type="entry name" value="RT_POL"/>
    <property type="match status" value="1"/>
</dbReference>
<dbReference type="EMBL" id="HBUF01534835">
    <property type="protein sequence ID" value="CAG6752966.1"/>
    <property type="molecule type" value="Transcribed_RNA"/>
</dbReference>
<dbReference type="AlphaFoldDB" id="A0A8D9EGN2"/>
<dbReference type="CDD" id="cd01650">
    <property type="entry name" value="RT_nLTR_like"/>
    <property type="match status" value="1"/>
</dbReference>
<dbReference type="InterPro" id="IPR036691">
    <property type="entry name" value="Endo/exonu/phosph_ase_sf"/>
</dbReference>
<dbReference type="GO" id="GO:0071897">
    <property type="term" value="P:DNA biosynthetic process"/>
    <property type="evidence" value="ECO:0007669"/>
    <property type="project" value="UniProtKB-ARBA"/>
</dbReference>
<organism evidence="2">
    <name type="scientific">Cacopsylla melanoneura</name>
    <dbReference type="NCBI Taxonomy" id="428564"/>
    <lineage>
        <taxon>Eukaryota</taxon>
        <taxon>Metazoa</taxon>
        <taxon>Ecdysozoa</taxon>
        <taxon>Arthropoda</taxon>
        <taxon>Hexapoda</taxon>
        <taxon>Insecta</taxon>
        <taxon>Pterygota</taxon>
        <taxon>Neoptera</taxon>
        <taxon>Paraneoptera</taxon>
        <taxon>Hemiptera</taxon>
        <taxon>Sternorrhyncha</taxon>
        <taxon>Psylloidea</taxon>
        <taxon>Psyllidae</taxon>
        <taxon>Psyllinae</taxon>
        <taxon>Cacopsylla</taxon>
    </lineage>
</organism>
<evidence type="ECO:0000259" key="1">
    <source>
        <dbReference type="PROSITE" id="PS50878"/>
    </source>
</evidence>
<dbReference type="EMBL" id="HBUF01178775">
    <property type="protein sequence ID" value="CAG6654719.1"/>
    <property type="molecule type" value="Transcribed_RNA"/>
</dbReference>
<dbReference type="Gene3D" id="3.30.70.270">
    <property type="match status" value="1"/>
</dbReference>
<dbReference type="PANTHER" id="PTHR47027:SF25">
    <property type="entry name" value="REVERSE TRANSCRIPTASE DOMAIN-CONTAINING PROTEIN"/>
    <property type="match status" value="1"/>
</dbReference>
<dbReference type="SUPFAM" id="SSF56219">
    <property type="entry name" value="DNase I-like"/>
    <property type="match status" value="1"/>
</dbReference>
<dbReference type="InterPro" id="IPR045609">
    <property type="entry name" value="DUF6451"/>
</dbReference>